<dbReference type="AlphaFoldDB" id="A0A433KY58"/>
<feature type="compositionally biased region" description="Basic residues" evidence="1">
    <location>
        <begin position="1"/>
        <end position="17"/>
    </location>
</feature>
<accession>A0A433KY58</accession>
<reference evidence="2 3" key="1">
    <citation type="submission" date="2018-12" db="EMBL/GenBank/DDBJ databases">
        <title>three novel Halomonas strain isolated from plants.</title>
        <authorList>
            <person name="Sun C."/>
        </authorList>
    </citation>
    <scope>NUCLEOTIDE SEQUENCE [LARGE SCALE GENOMIC DNA]</scope>
    <source>
        <strain evidence="2 3">JCM 18142</strain>
    </source>
</reference>
<organism evidence="2 3">
    <name type="scientific">Vreelandella nanhaiensis</name>
    <dbReference type="NCBI Taxonomy" id="1258546"/>
    <lineage>
        <taxon>Bacteria</taxon>
        <taxon>Pseudomonadati</taxon>
        <taxon>Pseudomonadota</taxon>
        <taxon>Gammaproteobacteria</taxon>
        <taxon>Oceanospirillales</taxon>
        <taxon>Halomonadaceae</taxon>
        <taxon>Vreelandella</taxon>
    </lineage>
</organism>
<proteinExistence type="predicted"/>
<feature type="region of interest" description="Disordered" evidence="1">
    <location>
        <begin position="1"/>
        <end position="39"/>
    </location>
</feature>
<sequence length="184" mass="20772">MVRRSRRSQPGRCKKLRGAGQWWAQGPAPKDQRKKDADRWGLKDATITEAPTHYEVWEEHWPALELFLAMRTQWRVVAGMAGAQHQGIDYTALYGHPKYARLGFDEQDALLAQVQHIEAGALSAMAQQNTPAVQEAEDAKQVTDAIQQRVDFDYQQGMKSLINVRELMNVMELAGGYGDECFVA</sequence>
<dbReference type="Proteomes" id="UP000287023">
    <property type="component" value="Unassembled WGS sequence"/>
</dbReference>
<comment type="caution">
    <text evidence="2">The sequence shown here is derived from an EMBL/GenBank/DDBJ whole genome shotgun (WGS) entry which is preliminary data.</text>
</comment>
<dbReference type="Pfam" id="PF08809">
    <property type="entry name" value="DUF1799"/>
    <property type="match status" value="1"/>
</dbReference>
<evidence type="ECO:0000256" key="1">
    <source>
        <dbReference type="SAM" id="MobiDB-lite"/>
    </source>
</evidence>
<evidence type="ECO:0000313" key="2">
    <source>
        <dbReference type="EMBL" id="RUR34474.1"/>
    </source>
</evidence>
<dbReference type="InterPro" id="IPR014915">
    <property type="entry name" value="Phage_TLS_TfmB"/>
</dbReference>
<protein>
    <submittedName>
        <fullName evidence="2">Uncharacterized protein</fullName>
    </submittedName>
</protein>
<name>A0A433KY58_9GAMM</name>
<gene>
    <name evidence="2" type="ORF">ELY38_02470</name>
</gene>
<evidence type="ECO:0000313" key="3">
    <source>
        <dbReference type="Proteomes" id="UP000287023"/>
    </source>
</evidence>
<keyword evidence="3" id="KW-1185">Reference proteome</keyword>
<dbReference type="OrthoDB" id="6169380at2"/>
<dbReference type="EMBL" id="RZHF01000004">
    <property type="protein sequence ID" value="RUR34474.1"/>
    <property type="molecule type" value="Genomic_DNA"/>
</dbReference>
<feature type="compositionally biased region" description="Basic and acidic residues" evidence="1">
    <location>
        <begin position="30"/>
        <end position="39"/>
    </location>
</feature>